<dbReference type="InterPro" id="IPR017900">
    <property type="entry name" value="4Fe4S_Fe_S_CS"/>
</dbReference>
<dbReference type="Pfam" id="PF12838">
    <property type="entry name" value="Fer4_7"/>
    <property type="match status" value="1"/>
</dbReference>
<dbReference type="AlphaFoldDB" id="A0A645AFN0"/>
<dbReference type="Gene3D" id="3.30.70.3270">
    <property type="match status" value="1"/>
</dbReference>
<dbReference type="GO" id="GO:0016491">
    <property type="term" value="F:oxidoreductase activity"/>
    <property type="evidence" value="ECO:0007669"/>
    <property type="project" value="UniProtKB-KW"/>
</dbReference>
<feature type="domain" description="4Fe-4S ferredoxin-type" evidence="1">
    <location>
        <begin position="39"/>
        <end position="67"/>
    </location>
</feature>
<dbReference type="Gene3D" id="3.30.70.20">
    <property type="match status" value="1"/>
</dbReference>
<evidence type="ECO:0000259" key="1">
    <source>
        <dbReference type="PROSITE" id="PS51379"/>
    </source>
</evidence>
<dbReference type="PROSITE" id="PS00198">
    <property type="entry name" value="4FE4S_FER_1"/>
    <property type="match status" value="1"/>
</dbReference>
<sequence>MPKVEINSKTCKACELCVDACPKKVLALGDHVNPSGYRYAVVVNQDACIACKMCAIRCPDGAIEIYK</sequence>
<dbReference type="PROSITE" id="PS51379">
    <property type="entry name" value="4FE4S_FER_2"/>
    <property type="match status" value="2"/>
</dbReference>
<organism evidence="2">
    <name type="scientific">bioreactor metagenome</name>
    <dbReference type="NCBI Taxonomy" id="1076179"/>
    <lineage>
        <taxon>unclassified sequences</taxon>
        <taxon>metagenomes</taxon>
        <taxon>ecological metagenomes</taxon>
    </lineage>
</organism>
<feature type="domain" description="4Fe-4S ferredoxin-type" evidence="1">
    <location>
        <begin position="2"/>
        <end position="31"/>
    </location>
</feature>
<dbReference type="InterPro" id="IPR017896">
    <property type="entry name" value="4Fe4S_Fe-S-bd"/>
</dbReference>
<comment type="caution">
    <text evidence="2">The sequence shown here is derived from an EMBL/GenBank/DDBJ whole genome shotgun (WGS) entry which is preliminary data.</text>
</comment>
<accession>A0A645AFN0</accession>
<dbReference type="EMBL" id="VSSQ01013583">
    <property type="protein sequence ID" value="MPM51817.1"/>
    <property type="molecule type" value="Genomic_DNA"/>
</dbReference>
<gene>
    <name evidence="2" type="primary">ndhI_78</name>
    <name evidence="2" type="ORF">SDC9_98568</name>
</gene>
<evidence type="ECO:0000313" key="2">
    <source>
        <dbReference type="EMBL" id="MPM51817.1"/>
    </source>
</evidence>
<dbReference type="EC" id="1.6.5.11" evidence="2"/>
<keyword evidence="2" id="KW-0560">Oxidoreductase</keyword>
<dbReference type="PANTHER" id="PTHR43122:SF1">
    <property type="entry name" value="IRON-SULFUR-BINDING PROTEIN"/>
    <property type="match status" value="1"/>
</dbReference>
<name>A0A645AFN0_9ZZZZ</name>
<reference evidence="2" key="1">
    <citation type="submission" date="2019-08" db="EMBL/GenBank/DDBJ databases">
        <authorList>
            <person name="Kucharzyk K."/>
            <person name="Murdoch R.W."/>
            <person name="Higgins S."/>
            <person name="Loffler F."/>
        </authorList>
    </citation>
    <scope>NUCLEOTIDE SEQUENCE</scope>
</reference>
<protein>
    <submittedName>
        <fullName evidence="2">NAD(P)H-quinone oxidoreductase subunit I, chloroplastic</fullName>
        <ecNumber evidence="2">1.6.5.11</ecNumber>
    </submittedName>
</protein>
<proteinExistence type="predicted"/>
<dbReference type="SUPFAM" id="SSF54862">
    <property type="entry name" value="4Fe-4S ferredoxins"/>
    <property type="match status" value="1"/>
</dbReference>
<dbReference type="PANTHER" id="PTHR43122">
    <property type="entry name" value="FERREDOXIN SUBUNIT OF PYRUVATE:FLAVODOXIN OXIDOREDUCTASE-RELATED"/>
    <property type="match status" value="1"/>
</dbReference>